<sequence length="170" mass="19875">MSLIIRQATLADSGLLNELGYRFYTAHFKHMWKSESEFDNYLEGEYSLPVIEQSINDKNISWYIVEIEQPIGFVKLTWQATIPNTDISGVLLNKLYLAPTKTNQHYGQLMFNKVIDLARSQGKKYLWLEVLEQNERAQKFYKKQGMKHISDIIFETNSQRSILKLMGMCI</sequence>
<reference evidence="2" key="2">
    <citation type="submission" date="2020-09" db="EMBL/GenBank/DDBJ databases">
        <title>Characterization of IncC plasmids in Enterobacterales of food-producing animals originating from China.</title>
        <authorList>
            <person name="Zhang Y."/>
            <person name="Lei C.-W."/>
        </authorList>
    </citation>
    <scope>NUCLEOTIDE SEQUENCE</scope>
    <source>
        <strain evidence="2">CC1</strain>
    </source>
</reference>
<evidence type="ECO:0000313" key="4">
    <source>
        <dbReference type="Proteomes" id="UP000192573"/>
    </source>
</evidence>
<dbReference type="EMBL" id="JACXSK010000004">
    <property type="protein sequence ID" value="MBD3123111.1"/>
    <property type="molecule type" value="Genomic_DNA"/>
</dbReference>
<dbReference type="PROSITE" id="PS51186">
    <property type="entry name" value="GNAT"/>
    <property type="match status" value="1"/>
</dbReference>
<reference evidence="3 4" key="1">
    <citation type="submission" date="2017-03" db="EMBL/GenBank/DDBJ databases">
        <authorList>
            <person name="Afonso C.L."/>
            <person name="Miller P.J."/>
            <person name="Scott M.A."/>
            <person name="Spackman E."/>
            <person name="Goraichik I."/>
            <person name="Dimitrov K.M."/>
            <person name="Suarez D.L."/>
            <person name="Swayne D.E."/>
        </authorList>
    </citation>
    <scope>NUCLEOTIDE SEQUENCE [LARGE SCALE GENOMIC DNA]</scope>
    <source>
        <strain evidence="3 4">ATCC 51113</strain>
    </source>
</reference>
<dbReference type="Proteomes" id="UP000192573">
    <property type="component" value="Unassembled WGS sequence"/>
</dbReference>
<dbReference type="InterPro" id="IPR016181">
    <property type="entry name" value="Acyl_CoA_acyltransferase"/>
</dbReference>
<dbReference type="InterPro" id="IPR000182">
    <property type="entry name" value="GNAT_dom"/>
</dbReference>
<dbReference type="SUPFAM" id="SSF55729">
    <property type="entry name" value="Acyl-CoA N-acyltransferases (Nat)"/>
    <property type="match status" value="1"/>
</dbReference>
<accession>A0A1V8P5A5</accession>
<dbReference type="Gene3D" id="3.40.630.30">
    <property type="match status" value="1"/>
</dbReference>
<dbReference type="EMBL" id="NAEW01000001">
    <property type="protein sequence ID" value="OQM43888.1"/>
    <property type="molecule type" value="Genomic_DNA"/>
</dbReference>
<dbReference type="RefSeq" id="WP_016156401.1">
    <property type="nucleotide sequence ID" value="NZ_BPFM01000004.1"/>
</dbReference>
<name>A0A1V8P5A5_CITBR</name>
<gene>
    <name evidence="3" type="ORF">BZK42_03165</name>
    <name evidence="2" type="ORF">ID160_10560</name>
</gene>
<protein>
    <submittedName>
        <fullName evidence="3">GNAT family N-acetyltransferase</fullName>
    </submittedName>
</protein>
<dbReference type="GO" id="GO:0016747">
    <property type="term" value="F:acyltransferase activity, transferring groups other than amino-acyl groups"/>
    <property type="evidence" value="ECO:0007669"/>
    <property type="project" value="InterPro"/>
</dbReference>
<proteinExistence type="predicted"/>
<keyword evidence="3" id="KW-0808">Transferase</keyword>
<organism evidence="3 4">
    <name type="scientific">Citrobacter braakii</name>
    <dbReference type="NCBI Taxonomy" id="57706"/>
    <lineage>
        <taxon>Bacteria</taxon>
        <taxon>Pseudomonadati</taxon>
        <taxon>Pseudomonadota</taxon>
        <taxon>Gammaproteobacteria</taxon>
        <taxon>Enterobacterales</taxon>
        <taxon>Enterobacteriaceae</taxon>
        <taxon>Citrobacter</taxon>
        <taxon>Citrobacter freundii complex</taxon>
    </lineage>
</organism>
<feature type="domain" description="N-acetyltransferase" evidence="1">
    <location>
        <begin position="3"/>
        <end position="170"/>
    </location>
</feature>
<dbReference type="Proteomes" id="UP000605024">
    <property type="component" value="Unassembled WGS sequence"/>
</dbReference>
<evidence type="ECO:0000313" key="3">
    <source>
        <dbReference type="EMBL" id="OQM43888.1"/>
    </source>
</evidence>
<dbReference type="AlphaFoldDB" id="A0A1V8P5A5"/>
<evidence type="ECO:0000259" key="1">
    <source>
        <dbReference type="PROSITE" id="PS51186"/>
    </source>
</evidence>
<evidence type="ECO:0000313" key="2">
    <source>
        <dbReference type="EMBL" id="MBD3123111.1"/>
    </source>
</evidence>
<comment type="caution">
    <text evidence="3">The sequence shown here is derived from an EMBL/GenBank/DDBJ whole genome shotgun (WGS) entry which is preliminary data.</text>
</comment>
<dbReference type="Pfam" id="PF00583">
    <property type="entry name" value="Acetyltransf_1"/>
    <property type="match status" value="1"/>
</dbReference>